<dbReference type="GO" id="GO:0005634">
    <property type="term" value="C:nucleus"/>
    <property type="evidence" value="ECO:0007669"/>
    <property type="project" value="TreeGrafter"/>
</dbReference>
<dbReference type="GO" id="GO:0045892">
    <property type="term" value="P:negative regulation of DNA-templated transcription"/>
    <property type="evidence" value="ECO:0007669"/>
    <property type="project" value="InterPro"/>
</dbReference>
<dbReference type="Gene3D" id="4.10.1000.10">
    <property type="entry name" value="Zinc finger, CCCH-type"/>
    <property type="match status" value="1"/>
</dbReference>
<evidence type="ECO:0000256" key="3">
    <source>
        <dbReference type="ARBA" id="ARBA00022771"/>
    </source>
</evidence>
<name>A0A3B5LWJ5_9TELE</name>
<dbReference type="GO" id="GO:0003723">
    <property type="term" value="F:RNA binding"/>
    <property type="evidence" value="ECO:0007669"/>
    <property type="project" value="InterPro"/>
</dbReference>
<dbReference type="STRING" id="32473.ENSXCOP00000015255"/>
<accession>A0A3B5LWJ5</accession>
<dbReference type="Ensembl" id="ENSXCOT00000015446.1">
    <property type="protein sequence ID" value="ENSXCOP00000015255.1"/>
    <property type="gene ID" value="ENSXCOG00000011558.1"/>
</dbReference>
<dbReference type="PANTHER" id="PTHR13119">
    <property type="entry name" value="ZINC FINGER CCCH DOMAIN-CONTAINING PROTEI"/>
    <property type="match status" value="1"/>
</dbReference>
<dbReference type="AlphaFoldDB" id="A0A3B5LWJ5"/>
<dbReference type="PANTHER" id="PTHR13119:SF23">
    <property type="entry name" value="ZINC FINGER CCCH DOMAIN-CONTAINING PROTEIN 4"/>
    <property type="match status" value="1"/>
</dbReference>
<protein>
    <recommendedName>
        <fullName evidence="6">C3H1-type domain-containing protein</fullName>
    </recommendedName>
</protein>
<dbReference type="PROSITE" id="PS50103">
    <property type="entry name" value="ZF_C3H1"/>
    <property type="match status" value="1"/>
</dbReference>
<evidence type="ECO:0000256" key="2">
    <source>
        <dbReference type="ARBA" id="ARBA00022737"/>
    </source>
</evidence>
<reference evidence="7" key="1">
    <citation type="submission" date="2025-08" db="UniProtKB">
        <authorList>
            <consortium name="Ensembl"/>
        </authorList>
    </citation>
    <scope>IDENTIFICATION</scope>
</reference>
<feature type="zinc finger region" description="C3H1-type" evidence="5">
    <location>
        <begin position="142"/>
        <end position="169"/>
    </location>
</feature>
<reference evidence="7" key="2">
    <citation type="submission" date="2025-09" db="UniProtKB">
        <authorList>
            <consortium name="Ensembl"/>
        </authorList>
    </citation>
    <scope>IDENTIFICATION</scope>
</reference>
<keyword evidence="1 5" id="KW-0479">Metal-binding</keyword>
<sequence length="223" mass="25139">MAFANLFSGLSAMSEDAGSPAKYVSKFPLPLLCHFSFFFYKRDVISSSPKTTLPPGANPATSRSQRVSALLQPRNISTALTPLTTAGRMAAVRIIKPNARRRGRINIMIIEEKPKFMTQEFKDQNTLLKKKFDSHHFQGYNDIIKEACKYYIKGFCINGQSCPYMHNILLPFSCLIAEITVRNGRTKGNCLQEGNCRFSHEPLNDVTEKLTFKSTCLNLTQMQ</sequence>
<dbReference type="GO" id="GO:0008270">
    <property type="term" value="F:zinc ion binding"/>
    <property type="evidence" value="ECO:0007669"/>
    <property type="project" value="UniProtKB-KW"/>
</dbReference>
<organism evidence="7 8">
    <name type="scientific">Xiphophorus couchianus</name>
    <name type="common">Monterrey platyfish</name>
    <dbReference type="NCBI Taxonomy" id="32473"/>
    <lineage>
        <taxon>Eukaryota</taxon>
        <taxon>Metazoa</taxon>
        <taxon>Chordata</taxon>
        <taxon>Craniata</taxon>
        <taxon>Vertebrata</taxon>
        <taxon>Euteleostomi</taxon>
        <taxon>Actinopterygii</taxon>
        <taxon>Neopterygii</taxon>
        <taxon>Teleostei</taxon>
        <taxon>Neoteleostei</taxon>
        <taxon>Acanthomorphata</taxon>
        <taxon>Ovalentaria</taxon>
        <taxon>Atherinomorphae</taxon>
        <taxon>Cyprinodontiformes</taxon>
        <taxon>Poeciliidae</taxon>
        <taxon>Poeciliinae</taxon>
        <taxon>Xiphophorus</taxon>
    </lineage>
</organism>
<dbReference type="InterPro" id="IPR045124">
    <property type="entry name" value="Su(sable)-like"/>
</dbReference>
<keyword evidence="3 5" id="KW-0863">Zinc-finger</keyword>
<dbReference type="InterPro" id="IPR000571">
    <property type="entry name" value="Znf_CCCH"/>
</dbReference>
<dbReference type="SMART" id="SM00356">
    <property type="entry name" value="ZnF_C3H1"/>
    <property type="match status" value="2"/>
</dbReference>
<feature type="domain" description="C3H1-type" evidence="6">
    <location>
        <begin position="142"/>
        <end position="169"/>
    </location>
</feature>
<keyword evidence="2" id="KW-0677">Repeat</keyword>
<evidence type="ECO:0000256" key="5">
    <source>
        <dbReference type="PROSITE-ProRule" id="PRU00723"/>
    </source>
</evidence>
<evidence type="ECO:0000313" key="7">
    <source>
        <dbReference type="Ensembl" id="ENSXCOP00000015255.1"/>
    </source>
</evidence>
<evidence type="ECO:0000259" key="6">
    <source>
        <dbReference type="PROSITE" id="PS50103"/>
    </source>
</evidence>
<dbReference type="InterPro" id="IPR036855">
    <property type="entry name" value="Znf_CCCH_sf"/>
</dbReference>
<dbReference type="SUPFAM" id="SSF90229">
    <property type="entry name" value="CCCH zinc finger"/>
    <property type="match status" value="2"/>
</dbReference>
<evidence type="ECO:0000313" key="8">
    <source>
        <dbReference type="Proteomes" id="UP000261380"/>
    </source>
</evidence>
<proteinExistence type="predicted"/>
<keyword evidence="8" id="KW-1185">Reference proteome</keyword>
<keyword evidence="4 5" id="KW-0862">Zinc</keyword>
<evidence type="ECO:0000256" key="1">
    <source>
        <dbReference type="ARBA" id="ARBA00022723"/>
    </source>
</evidence>
<evidence type="ECO:0000256" key="4">
    <source>
        <dbReference type="ARBA" id="ARBA00022833"/>
    </source>
</evidence>
<dbReference type="Proteomes" id="UP000261380">
    <property type="component" value="Unplaced"/>
</dbReference>